<accession>A0ACC6RT65</accession>
<proteinExistence type="predicted"/>
<name>A0ACC6RT65_9BURK</name>
<keyword evidence="2" id="KW-1185">Reference proteome</keyword>
<comment type="caution">
    <text evidence="1">The sequence shown here is derived from an EMBL/GenBank/DDBJ whole genome shotgun (WGS) entry which is preliminary data.</text>
</comment>
<evidence type="ECO:0000313" key="2">
    <source>
        <dbReference type="Proteomes" id="UP001392318"/>
    </source>
</evidence>
<dbReference type="Proteomes" id="UP001392318">
    <property type="component" value="Unassembled WGS sequence"/>
</dbReference>
<reference evidence="1" key="1">
    <citation type="submission" date="2024-01" db="EMBL/GenBank/DDBJ databases">
        <title>The diversity of rhizobia nodulating Mimosa spp. in eleven states of Brazil covering several biomes is determined by host plant, location, and edaphic factors.</title>
        <authorList>
            <person name="Rouws L."/>
            <person name="Barauna A."/>
            <person name="Beukes C."/>
            <person name="De Faria S.M."/>
            <person name="Gross E."/>
            <person name="Dos Reis Junior F.B."/>
            <person name="Simon M."/>
            <person name="Maluk M."/>
            <person name="Odee D.W."/>
            <person name="Kenicer G."/>
            <person name="Young J.P.W."/>
            <person name="Reis V.M."/>
            <person name="Zilli J."/>
            <person name="James E.K."/>
        </authorList>
    </citation>
    <scope>NUCLEOTIDE SEQUENCE</scope>
    <source>
        <strain evidence="1">JPY452</strain>
    </source>
</reference>
<evidence type="ECO:0000313" key="1">
    <source>
        <dbReference type="EMBL" id="MEM5404906.1"/>
    </source>
</evidence>
<organism evidence="1 2">
    <name type="scientific">Paraburkholderia unamae</name>
    <dbReference type="NCBI Taxonomy" id="219649"/>
    <lineage>
        <taxon>Bacteria</taxon>
        <taxon>Pseudomonadati</taxon>
        <taxon>Pseudomonadota</taxon>
        <taxon>Betaproteobacteria</taxon>
        <taxon>Burkholderiales</taxon>
        <taxon>Burkholderiaceae</taxon>
        <taxon>Paraburkholderia</taxon>
    </lineage>
</organism>
<dbReference type="EMBL" id="JAYMRU010000034">
    <property type="protein sequence ID" value="MEM5404906.1"/>
    <property type="molecule type" value="Genomic_DNA"/>
</dbReference>
<protein>
    <submittedName>
        <fullName evidence="1">Uncharacterized protein</fullName>
    </submittedName>
</protein>
<sequence length="72" mass="7634">MHRLARRGRPGGSVWGGQGDDAARARRGTFAAVLVVAVALACVEREVSGKHEGSLHSLLAPYIVKFTGARVH</sequence>
<gene>
    <name evidence="1" type="ORF">VSR83_33645</name>
</gene>